<sequence length="229" mass="25005">MANSTNFNCNLSVDSDHSSDDDASSQSPLSSLQGDYEEVISHENDDCCSNTKDVGTQTSGNDDEKASTSSPILLLRDASTQLNDNRGERCFYAVTKQVDAVTKEECAMDKSYTLVVDVGTQIGAKIAPDEISEEIRMVPTSSIITTHIPNNRKRHFAIQHTTIESGGPSTRRPSTRLAARNLIWNLWAVMTFASFTMELYRSAKGEGTGDLSTVFVIGVIGLLLREIFG</sequence>
<gene>
    <name evidence="3" type="ORF">Ark11_1266</name>
</gene>
<feature type="transmembrane region" description="Helical" evidence="2">
    <location>
        <begin position="212"/>
        <end position="228"/>
    </location>
</feature>
<feature type="compositionally biased region" description="Polar residues" evidence="1">
    <location>
        <begin position="47"/>
        <end position="60"/>
    </location>
</feature>
<evidence type="ECO:0000313" key="3">
    <source>
        <dbReference type="EMBL" id="CUT18072.1"/>
    </source>
</evidence>
<evidence type="ECO:0000256" key="2">
    <source>
        <dbReference type="SAM" id="Phobius"/>
    </source>
</evidence>
<protein>
    <submittedName>
        <fullName evidence="3">Putative membrane protein</fullName>
    </submittedName>
</protein>
<keyword evidence="2" id="KW-0472">Membrane</keyword>
<name>A0A0S4M7F1_9BURK</name>
<feature type="compositionally biased region" description="Polar residues" evidence="1">
    <location>
        <begin position="1"/>
        <end position="11"/>
    </location>
</feature>
<dbReference type="RefSeq" id="WP_092343204.1">
    <property type="nucleotide sequence ID" value="NZ_FLSL01000093.1"/>
</dbReference>
<dbReference type="AlphaFoldDB" id="A0A0S4M7F1"/>
<evidence type="ECO:0000256" key="1">
    <source>
        <dbReference type="SAM" id="MobiDB-lite"/>
    </source>
</evidence>
<evidence type="ECO:0000313" key="4">
    <source>
        <dbReference type="Proteomes" id="UP000198651"/>
    </source>
</evidence>
<accession>A0A0S4M7F1</accession>
<dbReference type="OrthoDB" id="9874795at2"/>
<keyword evidence="4" id="KW-1185">Reference proteome</keyword>
<proteinExistence type="predicted"/>
<dbReference type="EMBL" id="LN906597">
    <property type="protein sequence ID" value="CUT18072.1"/>
    <property type="molecule type" value="Genomic_DNA"/>
</dbReference>
<organism evidence="3 4">
    <name type="scientific">Candidatus Ichthyocystis hellenicum</name>
    <dbReference type="NCBI Taxonomy" id="1561003"/>
    <lineage>
        <taxon>Bacteria</taxon>
        <taxon>Pseudomonadati</taxon>
        <taxon>Pseudomonadota</taxon>
        <taxon>Betaproteobacteria</taxon>
        <taxon>Burkholderiales</taxon>
        <taxon>Candidatus Ichthyocystis</taxon>
    </lineage>
</organism>
<feature type="transmembrane region" description="Helical" evidence="2">
    <location>
        <begin position="182"/>
        <end position="200"/>
    </location>
</feature>
<dbReference type="Proteomes" id="UP000198651">
    <property type="component" value="Chromosome I"/>
</dbReference>
<feature type="region of interest" description="Disordered" evidence="1">
    <location>
        <begin position="1"/>
        <end position="71"/>
    </location>
</feature>
<dbReference type="STRING" id="1561003.Ark11_1266"/>
<keyword evidence="2" id="KW-1133">Transmembrane helix</keyword>
<reference evidence="4" key="1">
    <citation type="submission" date="2015-11" db="EMBL/GenBank/DDBJ databases">
        <authorList>
            <person name="Seth-Smith H.M.B."/>
        </authorList>
    </citation>
    <scope>NUCLEOTIDE SEQUENCE [LARGE SCALE GENOMIC DNA]</scope>
    <source>
        <strain evidence="4">2013Ark11</strain>
    </source>
</reference>
<keyword evidence="2" id="KW-0812">Transmembrane</keyword>